<comment type="caution">
    <text evidence="2">The sequence shown here is derived from an EMBL/GenBank/DDBJ whole genome shotgun (WGS) entry which is preliminary data.</text>
</comment>
<dbReference type="InterPro" id="IPR050114">
    <property type="entry name" value="UPF0173_UPF0282_UlaG_hydrolase"/>
</dbReference>
<organism evidence="2 3">
    <name type="scientific">Candidatus Eisenbergiella merdipullorum</name>
    <dbReference type="NCBI Taxonomy" id="2838553"/>
    <lineage>
        <taxon>Bacteria</taxon>
        <taxon>Bacillati</taxon>
        <taxon>Bacillota</taxon>
        <taxon>Clostridia</taxon>
        <taxon>Lachnospirales</taxon>
        <taxon>Lachnospiraceae</taxon>
        <taxon>Eisenbergiella</taxon>
    </lineage>
</organism>
<protein>
    <submittedName>
        <fullName evidence="2">MBL fold metallo-hydrolase</fullName>
    </submittedName>
</protein>
<proteinExistence type="predicted"/>
<evidence type="ECO:0000313" key="3">
    <source>
        <dbReference type="Proteomes" id="UP000886858"/>
    </source>
</evidence>
<accession>A0A9D2L260</accession>
<dbReference type="Pfam" id="PF12706">
    <property type="entry name" value="Lactamase_B_2"/>
    <property type="match status" value="1"/>
</dbReference>
<evidence type="ECO:0000313" key="2">
    <source>
        <dbReference type="EMBL" id="HJA94096.1"/>
    </source>
</evidence>
<dbReference type="EMBL" id="DWYY01000152">
    <property type="protein sequence ID" value="HJA94096.1"/>
    <property type="molecule type" value="Genomic_DNA"/>
</dbReference>
<dbReference type="InterPro" id="IPR001279">
    <property type="entry name" value="Metallo-B-lactamas"/>
</dbReference>
<reference evidence="2" key="1">
    <citation type="journal article" date="2021" name="PeerJ">
        <title>Extensive microbial diversity within the chicken gut microbiome revealed by metagenomics and culture.</title>
        <authorList>
            <person name="Gilroy R."/>
            <person name="Ravi A."/>
            <person name="Getino M."/>
            <person name="Pursley I."/>
            <person name="Horton D.L."/>
            <person name="Alikhan N.F."/>
            <person name="Baker D."/>
            <person name="Gharbi K."/>
            <person name="Hall N."/>
            <person name="Watson M."/>
            <person name="Adriaenssens E.M."/>
            <person name="Foster-Nyarko E."/>
            <person name="Jarju S."/>
            <person name="Secka A."/>
            <person name="Antonio M."/>
            <person name="Oren A."/>
            <person name="Chaudhuri R.R."/>
            <person name="La Ragione R."/>
            <person name="Hildebrand F."/>
            <person name="Pallen M.J."/>
        </authorList>
    </citation>
    <scope>NUCLEOTIDE SEQUENCE</scope>
    <source>
        <strain evidence="2">CHK179-7159</strain>
    </source>
</reference>
<gene>
    <name evidence="2" type="ORF">H9717_13480</name>
</gene>
<evidence type="ECO:0000259" key="1">
    <source>
        <dbReference type="Pfam" id="PF12706"/>
    </source>
</evidence>
<name>A0A9D2L260_9FIRM</name>
<dbReference type="Proteomes" id="UP000886858">
    <property type="component" value="Unassembled WGS sequence"/>
</dbReference>
<dbReference type="AlphaFoldDB" id="A0A9D2L260"/>
<feature type="domain" description="Metallo-beta-lactamase" evidence="1">
    <location>
        <begin position="20"/>
        <end position="197"/>
    </location>
</feature>
<dbReference type="InterPro" id="IPR036866">
    <property type="entry name" value="RibonucZ/Hydroxyglut_hydro"/>
</dbReference>
<dbReference type="PANTHER" id="PTHR43546">
    <property type="entry name" value="UPF0173 METAL-DEPENDENT HYDROLASE MJ1163-RELATED"/>
    <property type="match status" value="1"/>
</dbReference>
<sequence length="230" mass="26542">MKITWLGQAGLLFETDQVTIMVDPYFSDSCEKRNKRLKRRVQVKEEFLHKSPNVLLLTHNHLDHTDPETLSFYLRQDTEVCVISSKAAHELVLTYPGNHNCIIFEPGTQWTIGDIRLTAVKAFHSEESAFGVILEQDGKKYYVTGDTLYNTHILEELPKDIFAVFLPVNGRGNNMNIQDASEFARDCNAKWAVPLHWGMFDDIVPLEFEHSGRIIPKLYEKIDFEEEAER</sequence>
<dbReference type="SUPFAM" id="SSF56281">
    <property type="entry name" value="Metallo-hydrolase/oxidoreductase"/>
    <property type="match status" value="1"/>
</dbReference>
<dbReference type="Gene3D" id="3.60.15.10">
    <property type="entry name" value="Ribonuclease Z/Hydroxyacylglutathione hydrolase-like"/>
    <property type="match status" value="1"/>
</dbReference>
<reference evidence="2" key="2">
    <citation type="submission" date="2021-04" db="EMBL/GenBank/DDBJ databases">
        <authorList>
            <person name="Gilroy R."/>
        </authorList>
    </citation>
    <scope>NUCLEOTIDE SEQUENCE</scope>
    <source>
        <strain evidence="2">CHK179-7159</strain>
    </source>
</reference>